<keyword evidence="3" id="KW-1185">Reference proteome</keyword>
<dbReference type="PANTHER" id="PTHR12829">
    <property type="entry name" value="N6-ADENOSINE-METHYLTRANSFERASE"/>
    <property type="match status" value="1"/>
</dbReference>
<dbReference type="PROSITE" id="PS00092">
    <property type="entry name" value="N6_MTASE"/>
    <property type="match status" value="1"/>
</dbReference>
<dbReference type="AlphaFoldDB" id="A0A9W4HNL8"/>
<dbReference type="InterPro" id="IPR002052">
    <property type="entry name" value="DNA_methylase_N6_adenine_CS"/>
</dbReference>
<accession>A0A9W4HNL8</accession>
<name>A0A9W4HNL8_PENOL</name>
<dbReference type="GO" id="GO:0005634">
    <property type="term" value="C:nucleus"/>
    <property type="evidence" value="ECO:0007669"/>
    <property type="project" value="TreeGrafter"/>
</dbReference>
<protein>
    <recommendedName>
        <fullName evidence="4">MT-A70-domain-containing protein</fullName>
    </recommendedName>
</protein>
<dbReference type="GO" id="GO:0003676">
    <property type="term" value="F:nucleic acid binding"/>
    <property type="evidence" value="ECO:0007669"/>
    <property type="project" value="InterPro"/>
</dbReference>
<reference evidence="2" key="1">
    <citation type="submission" date="2021-07" db="EMBL/GenBank/DDBJ databases">
        <authorList>
            <person name="Branca A.L. A."/>
        </authorList>
    </citation>
    <scope>NUCLEOTIDE SEQUENCE</scope>
</reference>
<organism evidence="2 3">
    <name type="scientific">Penicillium olsonii</name>
    <dbReference type="NCBI Taxonomy" id="99116"/>
    <lineage>
        <taxon>Eukaryota</taxon>
        <taxon>Fungi</taxon>
        <taxon>Dikarya</taxon>
        <taxon>Ascomycota</taxon>
        <taxon>Pezizomycotina</taxon>
        <taxon>Eurotiomycetes</taxon>
        <taxon>Eurotiomycetidae</taxon>
        <taxon>Eurotiales</taxon>
        <taxon>Aspergillaceae</taxon>
        <taxon>Penicillium</taxon>
    </lineage>
</organism>
<sequence>MDHKDDTAVIFQGDKVVLIDIPRSITIAQGRLPVQQSSPKGSSIEQKRLLSCRPLKEPYPSTEPKNPTARANVLQTIPIPERRFHSEIILPLVKHSLERIRAATSSTRWGLDRLVPIEHRIPVSKDAVSRKRRKENPPNICCDHVFSDGPPLILSSSSPNEFRSLCDLNVVKNPSTEPAIIKISHNGNMVPSSYMIPPESSFILGTLPLFETPNNRSSSSYPIPGLSSHQKFNLILMDPPWPNRSVRRSAHYQTHHYSEMEVLAEGLRDILRKHSYNPEATPQASCTESPPESRASQSIAAIWITNAEKSRKAAYQALVGSGFRICEEWVWIKTTIDGQPISVLDGIWRKPYEILVIGRRDADTPISEELRPSLPTMDDLAFISESVTTRRVIAAVPDLHSRKPNLKGMFERVFFESGQSQSYSALEVFARNLTAGWWAVGNEVFKFNACECWADPSETGYEWITGQ</sequence>
<gene>
    <name evidence="2" type="ORF">POLS_LOCUS3849</name>
</gene>
<dbReference type="PROSITE" id="PS51143">
    <property type="entry name" value="MT_A70"/>
    <property type="match status" value="1"/>
</dbReference>
<evidence type="ECO:0000313" key="3">
    <source>
        <dbReference type="Proteomes" id="UP001153618"/>
    </source>
</evidence>
<comment type="caution">
    <text evidence="2">The sequence shown here is derived from an EMBL/GenBank/DDBJ whole genome shotgun (WGS) entry which is preliminary data.</text>
</comment>
<evidence type="ECO:0008006" key="4">
    <source>
        <dbReference type="Google" id="ProtNLM"/>
    </source>
</evidence>
<dbReference type="OrthoDB" id="61116at2759"/>
<comment type="similarity">
    <text evidence="1">Belongs to the MT-A70-like family.</text>
</comment>
<dbReference type="EMBL" id="CAJVOS010000019">
    <property type="protein sequence ID" value="CAG8071571.1"/>
    <property type="molecule type" value="Genomic_DNA"/>
</dbReference>
<proteinExistence type="inferred from homology"/>
<dbReference type="GO" id="GO:0008168">
    <property type="term" value="F:methyltransferase activity"/>
    <property type="evidence" value="ECO:0007669"/>
    <property type="project" value="InterPro"/>
</dbReference>
<dbReference type="Proteomes" id="UP001153618">
    <property type="component" value="Unassembled WGS sequence"/>
</dbReference>
<evidence type="ECO:0000256" key="1">
    <source>
        <dbReference type="PROSITE-ProRule" id="PRU00489"/>
    </source>
</evidence>
<evidence type="ECO:0000313" key="2">
    <source>
        <dbReference type="EMBL" id="CAG8071571.1"/>
    </source>
</evidence>
<dbReference type="InterPro" id="IPR007757">
    <property type="entry name" value="MT-A70-like"/>
</dbReference>
<dbReference type="GO" id="GO:0032259">
    <property type="term" value="P:methylation"/>
    <property type="evidence" value="ECO:0007669"/>
    <property type="project" value="InterPro"/>
</dbReference>
<dbReference type="Pfam" id="PF05063">
    <property type="entry name" value="MT-A70"/>
    <property type="match status" value="1"/>
</dbReference>
<dbReference type="PANTHER" id="PTHR12829:SF4">
    <property type="entry name" value="N(6)-ADENINE-SPECIFIC METHYLTRANSFERASE METTL4"/>
    <property type="match status" value="1"/>
</dbReference>